<accession>A0A1J5PZJ1</accession>
<proteinExistence type="predicted"/>
<evidence type="ECO:0000313" key="1">
    <source>
        <dbReference type="EMBL" id="OIQ69037.1"/>
    </source>
</evidence>
<protein>
    <submittedName>
        <fullName evidence="1">Putative ABC transporter-binding protein</fullName>
    </submittedName>
</protein>
<dbReference type="AlphaFoldDB" id="A0A1J5PZJ1"/>
<gene>
    <name evidence="1" type="ORF">GALL_493650</name>
</gene>
<dbReference type="PANTHER" id="PTHR43649">
    <property type="entry name" value="ARABINOSE-BINDING PROTEIN-RELATED"/>
    <property type="match status" value="1"/>
</dbReference>
<organism evidence="1">
    <name type="scientific">mine drainage metagenome</name>
    <dbReference type="NCBI Taxonomy" id="410659"/>
    <lineage>
        <taxon>unclassified sequences</taxon>
        <taxon>metagenomes</taxon>
        <taxon>ecological metagenomes</taxon>
    </lineage>
</organism>
<dbReference type="PANTHER" id="PTHR43649:SF12">
    <property type="entry name" value="DIACETYLCHITOBIOSE BINDING PROTEIN DASA"/>
    <property type="match status" value="1"/>
</dbReference>
<sequence>MAKRRGGVRLWMSLALATGVLSWGNPAAQAEETLNICHGGHPIMVASQKILDKWAKKEGVKLATTLIAYDVYVPKVTQMLTTGSSQCDIIWHNDDWGQLWQQHLVTTDDVAGIDNVAKQPLDAFWSDQHRLTVVPMAHTVGTFFYRKDLISDAEVPKTFADMVKIGQKLQKEGKVKWGYVGGMSFNNTWFSLWWTMWNSGCDIFKPIYERDNKVLAANDWTSIIDQPCHQQIVDFWWDALHKDKIAPEANTTYGRNEANAIFMAGDAAMTVADSTFWGDYNDKNKSRVAGNIGMAPYPVGPGRSKPITWLDIWGWAIPKSVSPAHQTLAKKLLGEMLADEDGQVQMWNETGGPPPNVKVWDRLAASDPVFHRLKEVDFDQDHVHSAYYFANWPKVHKAYSDVVIKALTGKREDISAVLKEGAKSVHDAAAAQ</sequence>
<dbReference type="Pfam" id="PF01547">
    <property type="entry name" value="SBP_bac_1"/>
    <property type="match status" value="1"/>
</dbReference>
<dbReference type="InterPro" id="IPR050490">
    <property type="entry name" value="Bact_solute-bd_prot1"/>
</dbReference>
<name>A0A1J5PZJ1_9ZZZZ</name>
<dbReference type="InterPro" id="IPR006059">
    <property type="entry name" value="SBP"/>
</dbReference>
<comment type="caution">
    <text evidence="1">The sequence shown here is derived from an EMBL/GenBank/DDBJ whole genome shotgun (WGS) entry which is preliminary data.</text>
</comment>
<reference evidence="1" key="1">
    <citation type="submission" date="2016-10" db="EMBL/GenBank/DDBJ databases">
        <title>Sequence of Gallionella enrichment culture.</title>
        <authorList>
            <person name="Poehlein A."/>
            <person name="Muehling M."/>
            <person name="Daniel R."/>
        </authorList>
    </citation>
    <scope>NUCLEOTIDE SEQUENCE</scope>
</reference>
<dbReference type="SUPFAM" id="SSF53850">
    <property type="entry name" value="Periplasmic binding protein-like II"/>
    <property type="match status" value="1"/>
</dbReference>
<dbReference type="Gene3D" id="3.40.190.10">
    <property type="entry name" value="Periplasmic binding protein-like II"/>
    <property type="match status" value="1"/>
</dbReference>
<dbReference type="EMBL" id="MLJW01004954">
    <property type="protein sequence ID" value="OIQ69037.1"/>
    <property type="molecule type" value="Genomic_DNA"/>
</dbReference>